<gene>
    <name evidence="2" type="ORF">H9724_00635</name>
</gene>
<dbReference type="EMBL" id="DXBF01000007">
    <property type="protein sequence ID" value="HIZ61268.1"/>
    <property type="molecule type" value="Genomic_DNA"/>
</dbReference>
<reference evidence="2" key="1">
    <citation type="journal article" date="2021" name="PeerJ">
        <title>Extensive microbial diversity within the chicken gut microbiome revealed by metagenomics and culture.</title>
        <authorList>
            <person name="Gilroy R."/>
            <person name="Ravi A."/>
            <person name="Getino M."/>
            <person name="Pursley I."/>
            <person name="Horton D.L."/>
            <person name="Alikhan N.F."/>
            <person name="Baker D."/>
            <person name="Gharbi K."/>
            <person name="Hall N."/>
            <person name="Watson M."/>
            <person name="Adriaenssens E.M."/>
            <person name="Foster-Nyarko E."/>
            <person name="Jarju S."/>
            <person name="Secka A."/>
            <person name="Antonio M."/>
            <person name="Oren A."/>
            <person name="Chaudhuri R.R."/>
            <person name="La Ragione R."/>
            <person name="Hildebrand F."/>
            <person name="Pallen M.J."/>
        </authorList>
    </citation>
    <scope>NUCLEOTIDE SEQUENCE</scope>
    <source>
        <strain evidence="2">CHK188-11489</strain>
    </source>
</reference>
<evidence type="ECO:0000256" key="1">
    <source>
        <dbReference type="SAM" id="SignalP"/>
    </source>
</evidence>
<dbReference type="Proteomes" id="UP000824105">
    <property type="component" value="Unassembled WGS sequence"/>
</dbReference>
<keyword evidence="1" id="KW-0732">Signal</keyword>
<feature type="signal peptide" evidence="1">
    <location>
        <begin position="1"/>
        <end position="18"/>
    </location>
</feature>
<dbReference type="PROSITE" id="PS51257">
    <property type="entry name" value="PROKAR_LIPOPROTEIN"/>
    <property type="match status" value="1"/>
</dbReference>
<sequence length="227" mass="25520">MHKLKFLPVALLSLMLTACQPKGLVNGEVQAPEFPWDRTYDEVIADLEKAGADYSSTDDWIEIQDTKIFGLDARKVELSFGDGQLAAVVGDLSVDEETGLKEIRAALGEPKDEFRQIMYQSEEEAPLAYEGEPYDDYCWAGTNTLADNLPEEIKEGFRHLFIGDYEEAQLVDREDTTEDGGRAWYGASSVDAVFTNPSSICLYDPSRDEVILQRYDLIFQSMVEGFM</sequence>
<comment type="caution">
    <text evidence="2">The sequence shown here is derived from an EMBL/GenBank/DDBJ whole genome shotgun (WGS) entry which is preliminary data.</text>
</comment>
<evidence type="ECO:0000313" key="3">
    <source>
        <dbReference type="Proteomes" id="UP000824105"/>
    </source>
</evidence>
<name>A0A9D2JNR5_9FIRM</name>
<organism evidence="2 3">
    <name type="scientific">Candidatus Gemmiger avistercoris</name>
    <dbReference type="NCBI Taxonomy" id="2838606"/>
    <lineage>
        <taxon>Bacteria</taxon>
        <taxon>Bacillati</taxon>
        <taxon>Bacillota</taxon>
        <taxon>Clostridia</taxon>
        <taxon>Eubacteriales</taxon>
        <taxon>Gemmiger</taxon>
    </lineage>
</organism>
<evidence type="ECO:0000313" key="2">
    <source>
        <dbReference type="EMBL" id="HIZ61268.1"/>
    </source>
</evidence>
<dbReference type="AlphaFoldDB" id="A0A9D2JNR5"/>
<accession>A0A9D2JNR5</accession>
<protein>
    <submittedName>
        <fullName evidence="2">Uncharacterized protein</fullName>
    </submittedName>
</protein>
<proteinExistence type="predicted"/>
<feature type="chain" id="PRO_5039225306" evidence="1">
    <location>
        <begin position="19"/>
        <end position="227"/>
    </location>
</feature>
<reference evidence="2" key="2">
    <citation type="submission" date="2021-04" db="EMBL/GenBank/DDBJ databases">
        <authorList>
            <person name="Gilroy R."/>
        </authorList>
    </citation>
    <scope>NUCLEOTIDE SEQUENCE</scope>
    <source>
        <strain evidence="2">CHK188-11489</strain>
    </source>
</reference>